<dbReference type="Proteomes" id="UP000198648">
    <property type="component" value="Unassembled WGS sequence"/>
</dbReference>
<accession>A0A1H8ZAD3</accession>
<name>A0A1H8ZAD3_9FLAO</name>
<evidence type="ECO:0000313" key="2">
    <source>
        <dbReference type="Proteomes" id="UP000198648"/>
    </source>
</evidence>
<proteinExistence type="predicted"/>
<protein>
    <submittedName>
        <fullName evidence="1">Uncharacterized protein</fullName>
    </submittedName>
</protein>
<reference evidence="1 2" key="1">
    <citation type="submission" date="2016-10" db="EMBL/GenBank/DDBJ databases">
        <authorList>
            <person name="de Groot N.N."/>
        </authorList>
    </citation>
    <scope>NUCLEOTIDE SEQUENCE [LARGE SCALE GENOMIC DNA]</scope>
    <source>
        <strain evidence="1 2">DSM 27078</strain>
    </source>
</reference>
<dbReference type="STRING" id="1299341.SAMN05444005_101580"/>
<sequence>MRKSIQIIFIVLCSVISYWSYGNEKQLITKTEYYSHQDNSDTKELHTVDSPTLLSDNLSRNYSITFSFAKTKIAKSFFGIQILKPISKKSENKSVLAKNHYTYNLISIGFSPTDIIFPFHYFW</sequence>
<evidence type="ECO:0000313" key="1">
    <source>
        <dbReference type="EMBL" id="SEP61217.1"/>
    </source>
</evidence>
<keyword evidence="2" id="KW-1185">Reference proteome</keyword>
<dbReference type="AlphaFoldDB" id="A0A1H8ZAD3"/>
<gene>
    <name evidence="1" type="ORF">SAMN05444005_101580</name>
</gene>
<dbReference type="OrthoDB" id="982927at2"/>
<dbReference type="EMBL" id="FOEI01000001">
    <property type="protein sequence ID" value="SEP61217.1"/>
    <property type="molecule type" value="Genomic_DNA"/>
</dbReference>
<organism evidence="1 2">
    <name type="scientific">Flavobacterium urocaniciphilum</name>
    <dbReference type="NCBI Taxonomy" id="1299341"/>
    <lineage>
        <taxon>Bacteria</taxon>
        <taxon>Pseudomonadati</taxon>
        <taxon>Bacteroidota</taxon>
        <taxon>Flavobacteriia</taxon>
        <taxon>Flavobacteriales</taxon>
        <taxon>Flavobacteriaceae</taxon>
        <taxon>Flavobacterium</taxon>
    </lineage>
</organism>
<dbReference type="RefSeq" id="WP_091464872.1">
    <property type="nucleotide sequence ID" value="NZ_FOEI01000001.1"/>
</dbReference>